<protein>
    <submittedName>
        <fullName evidence="2">Tail protein</fullName>
    </submittedName>
</protein>
<proteinExistence type="predicted"/>
<organism evidence="2">
    <name type="scientific">Siphoviridae sp. ctUir1</name>
    <dbReference type="NCBI Taxonomy" id="2826353"/>
    <lineage>
        <taxon>Viruses</taxon>
        <taxon>Duplodnaviria</taxon>
        <taxon>Heunggongvirae</taxon>
        <taxon>Uroviricota</taxon>
        <taxon>Caudoviricetes</taxon>
    </lineage>
</organism>
<accession>A0A8S5QNM3</accession>
<evidence type="ECO:0000256" key="1">
    <source>
        <dbReference type="SAM" id="MobiDB-lite"/>
    </source>
</evidence>
<feature type="compositionally biased region" description="Basic and acidic residues" evidence="1">
    <location>
        <begin position="1"/>
        <end position="12"/>
    </location>
</feature>
<feature type="region of interest" description="Disordered" evidence="1">
    <location>
        <begin position="1"/>
        <end position="25"/>
    </location>
</feature>
<reference evidence="2" key="1">
    <citation type="journal article" date="2021" name="Proc. Natl. Acad. Sci. U.S.A.">
        <title>A Catalog of Tens of Thousands of Viruses from Human Metagenomes Reveals Hidden Associations with Chronic Diseases.</title>
        <authorList>
            <person name="Tisza M.J."/>
            <person name="Buck C.B."/>
        </authorList>
    </citation>
    <scope>NUCLEOTIDE SEQUENCE</scope>
    <source>
        <strain evidence="2">CtUir1</strain>
    </source>
</reference>
<sequence>MIDVKIIKKPRDGQATSGGSWGPGVKEAAHAARADVADLAMEARHAKESDHAVSSDEAAHAIEADHAKEADNAAQWARHEFGNYMDQPVRTGDGVTFESLILRGFMASPDFVDGFEGFGHKLWIDGGLSCLTLDRLTVRQTMSVFELLINKVRSVGGQICVSAGNGKIKAVEEAGENYVISFEQENTFVAHDLMRCQTFTGGGLKSYWVEVSSAAGDSVIVAKSEFASSVPEAGDECVLMGNTVNPNRQNLVLIAATEDGIPRIDVLGGVKTRNFSGALRARLGNLDGIIDSWFPSAKQPRGNGLYCDNAFLKGTFLLETGEDVKTRFEATEGKIESAVEGVRRDLMPDQGYLSNPSFNDGLDNWWTQNEAVFFLVGKRWVWANGSLLSKRGDGVRVTTDMGRTVVHIKNKYICQKNKCFAKKPDMPTGGDGQKDPQPVYLGFFYRVAEAGILTVGFDGVDKTGFAEYESFNVEQNLDVTSGYQQFTCEGLWNGTGDFKLSFTGEIYLYMLVLSTDKVDSLAYKYRTLFEQSEKLINIAAQNFDKDGNVLAGSGIMVKPTGVGIYSQGSDGKFALIGTEVSCPDGKTRIMLMSDNIRLEGYTTINKNFKIDKKGNMEANNCKIKGEVFATSGKFTGAIGAPYVNMGTAQTQWPSVNTGMNIMVSDPERARGGLVLPVYEEVDGVECDIINVSEEATNVVLPGNEDAYSRLYYRGRRIMSVHLGGHFCRARLKAFRLQQVKVCSWLVLNTSDFELAATADGAGVYAKALEE</sequence>
<evidence type="ECO:0000313" key="2">
    <source>
        <dbReference type="EMBL" id="DAE20664.1"/>
    </source>
</evidence>
<dbReference type="EMBL" id="BK015699">
    <property type="protein sequence ID" value="DAE20664.1"/>
    <property type="molecule type" value="Genomic_DNA"/>
</dbReference>
<name>A0A8S5QNM3_9CAUD</name>